<proteinExistence type="predicted"/>
<dbReference type="AlphaFoldDB" id="A0A2A9EG86"/>
<organism evidence="2 3">
    <name type="scientific">Flavimobilis soli</name>
    <dbReference type="NCBI Taxonomy" id="442709"/>
    <lineage>
        <taxon>Bacteria</taxon>
        <taxon>Bacillati</taxon>
        <taxon>Actinomycetota</taxon>
        <taxon>Actinomycetes</taxon>
        <taxon>Micrococcales</taxon>
        <taxon>Jonesiaceae</taxon>
        <taxon>Flavimobilis</taxon>
    </lineage>
</organism>
<dbReference type="RefSeq" id="WP_098458647.1">
    <property type="nucleotide sequence ID" value="NZ_PDJH01000001.1"/>
</dbReference>
<feature type="domain" description="DUF4350" evidence="1">
    <location>
        <begin position="77"/>
        <end position="256"/>
    </location>
</feature>
<accession>A0A2A9EG86</accession>
<evidence type="ECO:0000313" key="3">
    <source>
        <dbReference type="Proteomes" id="UP000221394"/>
    </source>
</evidence>
<dbReference type="EMBL" id="PDJH01000001">
    <property type="protein sequence ID" value="PFG37626.1"/>
    <property type="molecule type" value="Genomic_DNA"/>
</dbReference>
<evidence type="ECO:0000313" key="2">
    <source>
        <dbReference type="EMBL" id="PFG37626.1"/>
    </source>
</evidence>
<protein>
    <submittedName>
        <fullName evidence="2">Uncharacterized protein DUF4350</fullName>
    </submittedName>
</protein>
<keyword evidence="3" id="KW-1185">Reference proteome</keyword>
<evidence type="ECO:0000259" key="1">
    <source>
        <dbReference type="Pfam" id="PF14258"/>
    </source>
</evidence>
<reference evidence="2 3" key="1">
    <citation type="submission" date="2017-10" db="EMBL/GenBank/DDBJ databases">
        <title>Sequencing the genomes of 1000 actinobacteria strains.</title>
        <authorList>
            <person name="Klenk H.-P."/>
        </authorList>
    </citation>
    <scope>NUCLEOTIDE SEQUENCE [LARGE SCALE GENOMIC DNA]</scope>
    <source>
        <strain evidence="2 3">DSM 21574</strain>
    </source>
</reference>
<dbReference type="Proteomes" id="UP000221394">
    <property type="component" value="Unassembled WGS sequence"/>
</dbReference>
<comment type="caution">
    <text evidence="2">The sequence shown here is derived from an EMBL/GenBank/DDBJ whole genome shotgun (WGS) entry which is preliminary data.</text>
</comment>
<dbReference type="Pfam" id="PF14258">
    <property type="entry name" value="DUF4350"/>
    <property type="match status" value="1"/>
</dbReference>
<dbReference type="OrthoDB" id="5241668at2"/>
<name>A0A2A9EG86_9MICO</name>
<sequence length="420" mass="43371">MTAPFPAPPGAPLGAPVVDAVPLDASVDGPRPGDGRRAWRDRLTRARWPLAVAATLVVGSLVFLLVTPSTSSTPYAPDNPKPDGAMAVAEVLRSEGVRVSHVRTTTDLERRARPGATVLVLDDHLMTTEARDVLLASGADLVLADPQSTLVTSASGGAIARHPQSAPPTVLTAGCTDPDAATAESILAGGRGFTGDASSTLCFPTGSTTDAGEPLFAVASTTTAAGARVTALASRDLVTNAAILDEGNAALALRVLGRTGSLVWYQPIEVLAEEEGDGGVSLLDLLPGPAEQMLWLAGGVMVVAIVWRGRRLGPVVAEPLPVVVRAGEATRGRARLYRRGRAHGHAAAALRAATADRLARRTGLPRSASGPQVVDAVCRATGRRAAEIGELLYGPPPADDAALVRLTQMLDQLESEVDRT</sequence>
<gene>
    <name evidence="2" type="ORF">ATL41_2393</name>
</gene>
<dbReference type="InterPro" id="IPR025646">
    <property type="entry name" value="DUF4350"/>
</dbReference>